<sequence length="56" mass="6198">MSIEKLLNAKNSLSALQNAKDIIEQAQVEKSKPTPLYSVVQIMVSYKAPESLFFGV</sequence>
<evidence type="ECO:0000313" key="1">
    <source>
        <dbReference type="EMBL" id="EOQ75654.1"/>
    </source>
</evidence>
<dbReference type="RefSeq" id="WP_016144587.1">
    <property type="nucleotide sequence ID" value="NZ_KB976991.1"/>
</dbReference>
<dbReference type="EMBL" id="APQO01000004">
    <property type="protein sequence ID" value="EOQ75654.1"/>
    <property type="molecule type" value="Genomic_DNA"/>
</dbReference>
<dbReference type="PATRIC" id="fig|1217689.3.peg.1765"/>
<protein>
    <submittedName>
        <fullName evidence="1">Uncharacterized protein</fullName>
    </submittedName>
</protein>
<comment type="caution">
    <text evidence="1">The sequence shown here is derived from an EMBL/GenBank/DDBJ whole genome shotgun (WGS) entry which is preliminary data.</text>
</comment>
<organism evidence="1 2">
    <name type="scientific">Acinetobacter lactucae</name>
    <dbReference type="NCBI Taxonomy" id="1785128"/>
    <lineage>
        <taxon>Bacteria</taxon>
        <taxon>Pseudomonadati</taxon>
        <taxon>Pseudomonadota</taxon>
        <taxon>Gammaproteobacteria</taxon>
        <taxon>Moraxellales</taxon>
        <taxon>Moraxellaceae</taxon>
        <taxon>Acinetobacter</taxon>
        <taxon>Acinetobacter calcoaceticus/baumannii complex</taxon>
    </lineage>
</organism>
<gene>
    <name evidence="1" type="ORF">F929_01806</name>
</gene>
<reference evidence="1 2" key="1">
    <citation type="submission" date="2013-02" db="EMBL/GenBank/DDBJ databases">
        <title>The Genome Sequence of Acinetobacter pittii ANC 4052.</title>
        <authorList>
            <consortium name="The Broad Institute Genome Sequencing Platform"/>
            <consortium name="The Broad Institute Genome Sequencing Center for Infectious Disease"/>
            <person name="Cerqueira G."/>
            <person name="Feldgarden M."/>
            <person name="Courvalin P."/>
            <person name="Perichon B."/>
            <person name="Grillot-Courvalin C."/>
            <person name="Clermont D."/>
            <person name="Rocha E."/>
            <person name="Yoon E.-J."/>
            <person name="Nemec A."/>
            <person name="Walker B."/>
            <person name="Young S.K."/>
            <person name="Zeng Q."/>
            <person name="Gargeya S."/>
            <person name="Fitzgerald M."/>
            <person name="Haas B."/>
            <person name="Abouelleil A."/>
            <person name="Alvarado L."/>
            <person name="Arachchi H.M."/>
            <person name="Berlin A.M."/>
            <person name="Chapman S.B."/>
            <person name="Dewar J."/>
            <person name="Goldberg J."/>
            <person name="Griggs A."/>
            <person name="Gujja S."/>
            <person name="Hansen M."/>
            <person name="Howarth C."/>
            <person name="Imamovic A."/>
            <person name="Larimer J."/>
            <person name="McCowan C."/>
            <person name="Murphy C."/>
            <person name="Neiman D."/>
            <person name="Pearson M."/>
            <person name="Priest M."/>
            <person name="Roberts A."/>
            <person name="Saif S."/>
            <person name="Shea T."/>
            <person name="Sisk P."/>
            <person name="Sykes S."/>
            <person name="Wortman J."/>
            <person name="Nusbaum C."/>
            <person name="Birren B."/>
        </authorList>
    </citation>
    <scope>NUCLEOTIDE SEQUENCE [LARGE SCALE GENOMIC DNA]</scope>
    <source>
        <strain evidence="1 2">ANC 4052</strain>
    </source>
</reference>
<accession>R8Z275</accession>
<dbReference type="Proteomes" id="UP000013986">
    <property type="component" value="Unassembled WGS sequence"/>
</dbReference>
<evidence type="ECO:0000313" key="2">
    <source>
        <dbReference type="Proteomes" id="UP000013986"/>
    </source>
</evidence>
<name>R8Z275_9GAMM</name>
<proteinExistence type="predicted"/>
<dbReference type="HOGENOM" id="CLU_3003558_0_0_6"/>
<dbReference type="AlphaFoldDB" id="R8Z275"/>